<dbReference type="AlphaFoldDB" id="A0AAW1QBM0"/>
<evidence type="ECO:0000259" key="3">
    <source>
        <dbReference type="PROSITE" id="PS50067"/>
    </source>
</evidence>
<dbReference type="EMBL" id="JALJOS010000059">
    <property type="protein sequence ID" value="KAK9818587.1"/>
    <property type="molecule type" value="Genomic_DNA"/>
</dbReference>
<keyword evidence="1" id="KW-0505">Motor protein</keyword>
<evidence type="ECO:0000256" key="1">
    <source>
        <dbReference type="ARBA" id="ARBA00023175"/>
    </source>
</evidence>
<dbReference type="PROSITE" id="PS50067">
    <property type="entry name" value="KINESIN_MOTOR_2"/>
    <property type="match status" value="1"/>
</dbReference>
<evidence type="ECO:0000256" key="2">
    <source>
        <dbReference type="PROSITE-ProRule" id="PRU00283"/>
    </source>
</evidence>
<dbReference type="Proteomes" id="UP001438707">
    <property type="component" value="Unassembled WGS sequence"/>
</dbReference>
<name>A0AAW1QBM0_9CHLO</name>
<reference evidence="4 5" key="1">
    <citation type="journal article" date="2024" name="Nat. Commun.">
        <title>Phylogenomics reveals the evolutionary origins of lichenization in chlorophyte algae.</title>
        <authorList>
            <person name="Puginier C."/>
            <person name="Libourel C."/>
            <person name="Otte J."/>
            <person name="Skaloud P."/>
            <person name="Haon M."/>
            <person name="Grisel S."/>
            <person name="Petersen M."/>
            <person name="Berrin J.G."/>
            <person name="Delaux P.M."/>
            <person name="Dal Grande F."/>
            <person name="Keller J."/>
        </authorList>
    </citation>
    <scope>NUCLEOTIDE SEQUENCE [LARGE SCALE GENOMIC DNA]</scope>
    <source>
        <strain evidence="4 5">SAG 2145</strain>
    </source>
</reference>
<comment type="similarity">
    <text evidence="2">Belongs to the TRAFAC class myosin-kinesin ATPase superfamily. Kinesin family.</text>
</comment>
<protein>
    <recommendedName>
        <fullName evidence="3">Kinesin motor domain-containing protein</fullName>
    </recommendedName>
</protein>
<comment type="caution">
    <text evidence="4">The sequence shown here is derived from an EMBL/GenBank/DDBJ whole genome shotgun (WGS) entry which is preliminary data.</text>
</comment>
<dbReference type="GO" id="GO:0008017">
    <property type="term" value="F:microtubule binding"/>
    <property type="evidence" value="ECO:0007669"/>
    <property type="project" value="InterPro"/>
</dbReference>
<dbReference type="GO" id="GO:0003777">
    <property type="term" value="F:microtubule motor activity"/>
    <property type="evidence" value="ECO:0007669"/>
    <property type="project" value="InterPro"/>
</dbReference>
<gene>
    <name evidence="4" type="ORF">WJX74_005551</name>
</gene>
<dbReference type="GO" id="GO:0005524">
    <property type="term" value="F:ATP binding"/>
    <property type="evidence" value="ECO:0007669"/>
    <property type="project" value="InterPro"/>
</dbReference>
<sequence length="149" mass="15445">MASQIWQTNRGCSGLIKLVGTLGTSAAPAPAEQPDISPARMALNPNNVLEINGEMLDGNAALLNLEDHDEDLLPEGVSPGPTAAVYGIRAGGNEDQDLLSASAAADIVENADPPKIRVVVRKRPLNSKEIEKGDVDIVGGGHGHSLPAK</sequence>
<comment type="caution">
    <text evidence="2">Lacks conserved residue(s) required for the propagation of feature annotation.</text>
</comment>
<dbReference type="GO" id="GO:0007018">
    <property type="term" value="P:microtubule-based movement"/>
    <property type="evidence" value="ECO:0007669"/>
    <property type="project" value="InterPro"/>
</dbReference>
<organism evidence="4 5">
    <name type="scientific">Apatococcus lobatus</name>
    <dbReference type="NCBI Taxonomy" id="904363"/>
    <lineage>
        <taxon>Eukaryota</taxon>
        <taxon>Viridiplantae</taxon>
        <taxon>Chlorophyta</taxon>
        <taxon>core chlorophytes</taxon>
        <taxon>Trebouxiophyceae</taxon>
        <taxon>Chlorellales</taxon>
        <taxon>Chlorellaceae</taxon>
        <taxon>Apatococcus</taxon>
    </lineage>
</organism>
<keyword evidence="5" id="KW-1185">Reference proteome</keyword>
<feature type="domain" description="Kinesin motor" evidence="3">
    <location>
        <begin position="115"/>
        <end position="149"/>
    </location>
</feature>
<evidence type="ECO:0000313" key="5">
    <source>
        <dbReference type="Proteomes" id="UP001438707"/>
    </source>
</evidence>
<accession>A0AAW1QBM0</accession>
<evidence type="ECO:0000313" key="4">
    <source>
        <dbReference type="EMBL" id="KAK9818587.1"/>
    </source>
</evidence>
<dbReference type="InterPro" id="IPR001752">
    <property type="entry name" value="Kinesin_motor_dom"/>
</dbReference>
<proteinExistence type="inferred from homology"/>